<dbReference type="Gene3D" id="3.40.50.360">
    <property type="match status" value="1"/>
</dbReference>
<dbReference type="GO" id="GO:0009055">
    <property type="term" value="F:electron transfer activity"/>
    <property type="evidence" value="ECO:0007669"/>
    <property type="project" value="UniProtKB-UniRule"/>
</dbReference>
<dbReference type="PANTHER" id="PTHR42809">
    <property type="entry name" value="FLAVODOXIN 2"/>
    <property type="match status" value="1"/>
</dbReference>
<dbReference type="InterPro" id="IPR050619">
    <property type="entry name" value="Flavodoxin"/>
</dbReference>
<keyword evidence="6 7" id="KW-0249">Electron transport</keyword>
<comment type="function">
    <text evidence="7">Low-potential electron donor to a number of redox enzymes.</text>
</comment>
<dbReference type="PROSITE" id="PS50902">
    <property type="entry name" value="FLAVODOXIN_LIKE"/>
    <property type="match status" value="1"/>
</dbReference>
<organism evidence="9 10">
    <name type="scientific">Draconibacterium halophilum</name>
    <dbReference type="NCBI Taxonomy" id="2706887"/>
    <lineage>
        <taxon>Bacteria</taxon>
        <taxon>Pseudomonadati</taxon>
        <taxon>Bacteroidota</taxon>
        <taxon>Bacteroidia</taxon>
        <taxon>Marinilabiliales</taxon>
        <taxon>Prolixibacteraceae</taxon>
        <taxon>Draconibacterium</taxon>
    </lineage>
</organism>
<proteinExistence type="inferred from homology"/>
<dbReference type="Pfam" id="PF00258">
    <property type="entry name" value="Flavodoxin_1"/>
    <property type="match status" value="1"/>
</dbReference>
<gene>
    <name evidence="9" type="ORF">G0Q07_11080</name>
</gene>
<dbReference type="KEGG" id="drc:G0Q07_11080"/>
<comment type="cofactor">
    <cofactor evidence="1 7">
        <name>FMN</name>
        <dbReference type="ChEBI" id="CHEBI:58210"/>
    </cofactor>
</comment>
<dbReference type="InterPro" id="IPR029039">
    <property type="entry name" value="Flavoprotein-like_sf"/>
</dbReference>
<dbReference type="InterPro" id="IPR010086">
    <property type="entry name" value="Flavodoxin_lc"/>
</dbReference>
<dbReference type="Proteomes" id="UP000474630">
    <property type="component" value="Chromosome"/>
</dbReference>
<dbReference type="AlphaFoldDB" id="A0A6C0REW9"/>
<keyword evidence="3 7" id="KW-0813">Transport</keyword>
<dbReference type="SUPFAM" id="SSF52218">
    <property type="entry name" value="Flavoproteins"/>
    <property type="match status" value="1"/>
</dbReference>
<reference evidence="9 10" key="1">
    <citation type="submission" date="2020-02" db="EMBL/GenBank/DDBJ databases">
        <title>Genome sequencing for Draconibacterium sp. strain M1.</title>
        <authorList>
            <person name="Park S.-J."/>
        </authorList>
    </citation>
    <scope>NUCLEOTIDE SEQUENCE [LARGE SCALE GENOMIC DNA]</scope>
    <source>
        <strain evidence="9 10">M1</strain>
    </source>
</reference>
<name>A0A6C0REW9_9BACT</name>
<feature type="domain" description="Flavodoxin-like" evidence="8">
    <location>
        <begin position="4"/>
        <end position="164"/>
    </location>
</feature>
<sequence>MSKTAIIYSYNTQKSKKVAEKVIAAFGEKEIEAVNAEELNKEVLDKYNNFILSAPTWFDGELPNYWDEFVPDLEEMDLSKKKFAIFGLGDQKGYAENFCDAIGLLAEILEECGATIVGHTSTEGYTYESSRAQRGDSFVGLAIDQENQARQTKKRVESWVEQLKKEFK</sequence>
<dbReference type="GO" id="GO:0010181">
    <property type="term" value="F:FMN binding"/>
    <property type="evidence" value="ECO:0007669"/>
    <property type="project" value="UniProtKB-UniRule"/>
</dbReference>
<protein>
    <recommendedName>
        <fullName evidence="7">Flavodoxin</fullName>
    </recommendedName>
</protein>
<comment type="similarity">
    <text evidence="2 7">Belongs to the flavodoxin family.</text>
</comment>
<keyword evidence="4 7" id="KW-0285">Flavoprotein</keyword>
<evidence type="ECO:0000256" key="7">
    <source>
        <dbReference type="PIRNR" id="PIRNR038996"/>
    </source>
</evidence>
<evidence type="ECO:0000256" key="3">
    <source>
        <dbReference type="ARBA" id="ARBA00022448"/>
    </source>
</evidence>
<accession>A0A6C0REW9</accession>
<dbReference type="PIRSF" id="PIRSF038996">
    <property type="entry name" value="FldA"/>
    <property type="match status" value="1"/>
</dbReference>
<evidence type="ECO:0000256" key="5">
    <source>
        <dbReference type="ARBA" id="ARBA00022643"/>
    </source>
</evidence>
<dbReference type="InterPro" id="IPR008254">
    <property type="entry name" value="Flavodoxin/NO_synth"/>
</dbReference>
<dbReference type="PANTHER" id="PTHR42809:SF1">
    <property type="entry name" value="FLAVODOXIN 1"/>
    <property type="match status" value="1"/>
</dbReference>
<dbReference type="RefSeq" id="WP_163346146.1">
    <property type="nucleotide sequence ID" value="NZ_CP048409.1"/>
</dbReference>
<evidence type="ECO:0000256" key="2">
    <source>
        <dbReference type="ARBA" id="ARBA00005267"/>
    </source>
</evidence>
<evidence type="ECO:0000256" key="6">
    <source>
        <dbReference type="ARBA" id="ARBA00022982"/>
    </source>
</evidence>
<keyword evidence="10" id="KW-1185">Reference proteome</keyword>
<keyword evidence="5 7" id="KW-0288">FMN</keyword>
<evidence type="ECO:0000256" key="1">
    <source>
        <dbReference type="ARBA" id="ARBA00001917"/>
    </source>
</evidence>
<dbReference type="EMBL" id="CP048409">
    <property type="protein sequence ID" value="QIA08225.1"/>
    <property type="molecule type" value="Genomic_DNA"/>
</dbReference>
<dbReference type="NCBIfam" id="TIGR01752">
    <property type="entry name" value="flav_long"/>
    <property type="match status" value="1"/>
</dbReference>
<evidence type="ECO:0000259" key="8">
    <source>
        <dbReference type="PROSITE" id="PS50902"/>
    </source>
</evidence>
<dbReference type="NCBIfam" id="NF006739">
    <property type="entry name" value="PRK09267.1-5"/>
    <property type="match status" value="1"/>
</dbReference>
<evidence type="ECO:0000313" key="9">
    <source>
        <dbReference type="EMBL" id="QIA08225.1"/>
    </source>
</evidence>
<evidence type="ECO:0000313" key="10">
    <source>
        <dbReference type="Proteomes" id="UP000474630"/>
    </source>
</evidence>
<evidence type="ECO:0000256" key="4">
    <source>
        <dbReference type="ARBA" id="ARBA00022630"/>
    </source>
</evidence>